<sequence>MKKPTPLDQAKSQWKEASDAHVNSTAGVREAQEALGRLKGLIATEQASLASAKTEQRAGILAAFGFRASAPEQAESVADVQARIDALESVVPEHEATVQLAQAVHAATDAAVRHAEKAILLAKAKQAVDVETKAFEAFKAAHLHRLAVGAALNDRDLAAMQPRGGYWGERLYGDRHHIEYTAPGLDAATADLIAQAEQGK</sequence>
<organism evidence="2 3">
    <name type="scientific">Comamonas antarctica</name>
    <dbReference type="NCBI Taxonomy" id="2743470"/>
    <lineage>
        <taxon>Bacteria</taxon>
        <taxon>Pseudomonadati</taxon>
        <taxon>Pseudomonadota</taxon>
        <taxon>Betaproteobacteria</taxon>
        <taxon>Burkholderiales</taxon>
        <taxon>Comamonadaceae</taxon>
        <taxon>Comamonas</taxon>
    </lineage>
</organism>
<evidence type="ECO:0000313" key="2">
    <source>
        <dbReference type="EMBL" id="QKV52034.1"/>
    </source>
</evidence>
<evidence type="ECO:0000256" key="1">
    <source>
        <dbReference type="SAM" id="MobiDB-lite"/>
    </source>
</evidence>
<proteinExistence type="predicted"/>
<gene>
    <name evidence="2" type="ORF">HUK68_03465</name>
</gene>
<dbReference type="EMBL" id="CP054840">
    <property type="protein sequence ID" value="QKV52034.1"/>
    <property type="molecule type" value="Genomic_DNA"/>
</dbReference>
<evidence type="ECO:0000313" key="3">
    <source>
        <dbReference type="Proteomes" id="UP000509579"/>
    </source>
</evidence>
<keyword evidence="3" id="KW-1185">Reference proteome</keyword>
<reference evidence="2 3" key="1">
    <citation type="submission" date="2020-06" db="EMBL/GenBank/DDBJ databases">
        <title>Acidovorax antarctica sp. nov., isolated from Corinth ice sheet soil, Antarctic Fields Peninsula.</title>
        <authorList>
            <person name="Xu Q."/>
            <person name="Peng F."/>
        </authorList>
    </citation>
    <scope>NUCLEOTIDE SEQUENCE [LARGE SCALE GENOMIC DNA]</scope>
    <source>
        <strain evidence="2 3">16-35-5</strain>
    </source>
</reference>
<dbReference type="RefSeq" id="WP_175502936.1">
    <property type="nucleotide sequence ID" value="NZ_CP054840.1"/>
</dbReference>
<accession>A0A6N1WXT4</accession>
<dbReference type="AlphaFoldDB" id="A0A6N1WXT4"/>
<dbReference type="KEGG" id="aant:HUK68_03465"/>
<name>A0A6N1WXT4_9BURK</name>
<feature type="region of interest" description="Disordered" evidence="1">
    <location>
        <begin position="1"/>
        <end position="23"/>
    </location>
</feature>
<dbReference type="Proteomes" id="UP000509579">
    <property type="component" value="Chromosome"/>
</dbReference>
<protein>
    <submittedName>
        <fullName evidence="2">Uncharacterized protein</fullName>
    </submittedName>
</protein>